<gene>
    <name evidence="2" type="ordered locus">Acid345_0058</name>
</gene>
<feature type="transmembrane region" description="Helical" evidence="1">
    <location>
        <begin position="43"/>
        <end position="66"/>
    </location>
</feature>
<evidence type="ECO:0000256" key="1">
    <source>
        <dbReference type="SAM" id="Phobius"/>
    </source>
</evidence>
<dbReference type="HOGENOM" id="CLU_2395866_0_0_0"/>
<keyword evidence="1" id="KW-0812">Transmembrane</keyword>
<name>Q1IVN7_KORVE</name>
<feature type="transmembrane region" description="Helical" evidence="1">
    <location>
        <begin position="12"/>
        <end position="31"/>
    </location>
</feature>
<accession>Q1IVN7</accession>
<dbReference type="KEGG" id="aba:Acid345_0058"/>
<dbReference type="Proteomes" id="UP000002432">
    <property type="component" value="Chromosome"/>
</dbReference>
<keyword evidence="3" id="KW-1185">Reference proteome</keyword>
<evidence type="ECO:0000313" key="2">
    <source>
        <dbReference type="EMBL" id="ABF39063.1"/>
    </source>
</evidence>
<dbReference type="EMBL" id="CP000360">
    <property type="protein sequence ID" value="ABF39063.1"/>
    <property type="molecule type" value="Genomic_DNA"/>
</dbReference>
<evidence type="ECO:0000313" key="3">
    <source>
        <dbReference type="Proteomes" id="UP000002432"/>
    </source>
</evidence>
<sequence length="93" mass="10480">MKLPTPERSAQAGIILLFVVIIRSLAEYFRLEHAYGYAIPRQILSEYVGGALIAVVATGICVMFFFARRYRSVVVLVVVTIVALLVYKVRYIL</sequence>
<protein>
    <submittedName>
        <fullName evidence="2">Uncharacterized protein</fullName>
    </submittedName>
</protein>
<dbReference type="AlphaFoldDB" id="Q1IVN7"/>
<reference evidence="2 3" key="1">
    <citation type="journal article" date="2009" name="Appl. Environ. Microbiol.">
        <title>Three genomes from the phylum Acidobacteria provide insight into the lifestyles of these microorganisms in soils.</title>
        <authorList>
            <person name="Ward N.L."/>
            <person name="Challacombe J.F."/>
            <person name="Janssen P.H."/>
            <person name="Henrissat B."/>
            <person name="Coutinho P.M."/>
            <person name="Wu M."/>
            <person name="Xie G."/>
            <person name="Haft D.H."/>
            <person name="Sait M."/>
            <person name="Badger J."/>
            <person name="Barabote R.D."/>
            <person name="Bradley B."/>
            <person name="Brettin T.S."/>
            <person name="Brinkac L.M."/>
            <person name="Bruce D."/>
            <person name="Creasy T."/>
            <person name="Daugherty S.C."/>
            <person name="Davidsen T.M."/>
            <person name="DeBoy R.T."/>
            <person name="Detter J.C."/>
            <person name="Dodson R.J."/>
            <person name="Durkin A.S."/>
            <person name="Ganapathy A."/>
            <person name="Gwinn-Giglio M."/>
            <person name="Han C.S."/>
            <person name="Khouri H."/>
            <person name="Kiss H."/>
            <person name="Kothari S.P."/>
            <person name="Madupu R."/>
            <person name="Nelson K.E."/>
            <person name="Nelson W.C."/>
            <person name="Paulsen I."/>
            <person name="Penn K."/>
            <person name="Ren Q."/>
            <person name="Rosovitz M.J."/>
            <person name="Selengut J.D."/>
            <person name="Shrivastava S."/>
            <person name="Sullivan S.A."/>
            <person name="Tapia R."/>
            <person name="Thompson L.S."/>
            <person name="Watkins K.L."/>
            <person name="Yang Q."/>
            <person name="Yu C."/>
            <person name="Zafar N."/>
            <person name="Zhou L."/>
            <person name="Kuske C.R."/>
        </authorList>
    </citation>
    <scope>NUCLEOTIDE SEQUENCE [LARGE SCALE GENOMIC DNA]</scope>
    <source>
        <strain evidence="2 3">Ellin345</strain>
    </source>
</reference>
<proteinExistence type="predicted"/>
<keyword evidence="1" id="KW-1133">Transmembrane helix</keyword>
<dbReference type="EnsemblBacteria" id="ABF39063">
    <property type="protein sequence ID" value="ABF39063"/>
    <property type="gene ID" value="Acid345_0058"/>
</dbReference>
<dbReference type="RefSeq" id="WP_011520865.1">
    <property type="nucleotide sequence ID" value="NC_008009.1"/>
</dbReference>
<organism evidence="2 3">
    <name type="scientific">Koribacter versatilis (strain Ellin345)</name>
    <dbReference type="NCBI Taxonomy" id="204669"/>
    <lineage>
        <taxon>Bacteria</taxon>
        <taxon>Pseudomonadati</taxon>
        <taxon>Acidobacteriota</taxon>
        <taxon>Terriglobia</taxon>
        <taxon>Terriglobales</taxon>
        <taxon>Candidatus Korobacteraceae</taxon>
        <taxon>Candidatus Korobacter</taxon>
    </lineage>
</organism>
<feature type="transmembrane region" description="Helical" evidence="1">
    <location>
        <begin position="72"/>
        <end position="89"/>
    </location>
</feature>
<keyword evidence="1" id="KW-0472">Membrane</keyword>
<dbReference type="STRING" id="204669.Acid345_0058"/>